<dbReference type="GO" id="GO:0009279">
    <property type="term" value="C:cell outer membrane"/>
    <property type="evidence" value="ECO:0007669"/>
    <property type="project" value="UniProtKB-SubCell"/>
</dbReference>
<dbReference type="InterPro" id="IPR037066">
    <property type="entry name" value="Plug_dom_sf"/>
</dbReference>
<evidence type="ECO:0000259" key="11">
    <source>
        <dbReference type="Pfam" id="PF00593"/>
    </source>
</evidence>
<dbReference type="GO" id="GO:0044718">
    <property type="term" value="P:siderophore transmembrane transport"/>
    <property type="evidence" value="ECO:0007669"/>
    <property type="project" value="TreeGrafter"/>
</dbReference>
<evidence type="ECO:0000256" key="9">
    <source>
        <dbReference type="ARBA" id="ARBA00023237"/>
    </source>
</evidence>
<feature type="domain" description="TonB-dependent receptor-like beta-barrel" evidence="11">
    <location>
        <begin position="285"/>
        <end position="736"/>
    </location>
</feature>
<keyword evidence="8" id="KW-0675">Receptor</keyword>
<keyword evidence="2" id="KW-0813">Transport</keyword>
<comment type="subcellular location">
    <subcellularLocation>
        <location evidence="1">Cell outer membrane</location>
        <topology evidence="1">Multi-pass membrane protein</topology>
    </subcellularLocation>
</comment>
<feature type="domain" description="TonB-dependent receptor plug" evidence="12">
    <location>
        <begin position="137"/>
        <end position="215"/>
    </location>
</feature>
<dbReference type="AlphaFoldDB" id="A0A4Q2UMT9"/>
<evidence type="ECO:0000259" key="12">
    <source>
        <dbReference type="Pfam" id="PF07715"/>
    </source>
</evidence>
<keyword evidence="14" id="KW-1185">Reference proteome</keyword>
<evidence type="ECO:0000256" key="8">
    <source>
        <dbReference type="ARBA" id="ARBA00023170"/>
    </source>
</evidence>
<sequence>MALLCCLTDGALGQVKFTLSGTIRDAQNGESLIGVTVYAKGAAGTVGVTTNAYGFYSLSLPPGPVTVTISYVGYSPQIMSLTVSASQKLDVQLRDESKELQEVVVSQTRAQDNVQQVGMSVNRLDIKTIKSIPALLGEVDVVRSLMSLPGVASVGEGGVGFNVRGGAADQNLIIQDEANVYNASHLFGFYSVFNPDAVKDVKLFKGGIPAQYGGRLSSVLDVRLKEGNAKKFSVNGGIGLVSSRLTLEGPIVKDKSSFIISGRRSYADLFLKASPTLRENSLYFYDLTAKWNYTINQNNTLYASGYFGKDNFGFGSVFGLNWGNATGTLRWNHVYTPKLFANYTFAYSKYTYNLNFSNGGEFNWAYDIKNYNLKADHTYYLNAKNTISFGAAATSYQFSPGEVSGSGSSPLGSGNSLADQNAIEYAAYLDNEQTISPKLTAQYGFRLSAWNFLGPYTTYQYTGTNGQRKQPMNEQSYGDDQTISTYANLEPRLSLRYQLNANSSIKASYNRTAQYVHLISNTTAGSPLDIWWPTTNNTKPELADQVALGYFKNFGDNRYEASVEGYYKTLTNQVDYIDGANTRLNKHLEGDLLYGQGRAYGMEVYVKKNAGRINGWLSYTLSRTERQIDGINNNEWYRAKYDRTHNLSIVGIYEASKKWTLSANFTYQTGVATTFPSSKYYVQDIAVPQRSDNARNNYRVPAYHRLDLSATLHPNPRADGRPRRGDWTFSLYNAYNRRNAFSVYFQQDEDNPSQTNATRLSIFGSVIPSATYNFHF</sequence>
<evidence type="ECO:0008006" key="15">
    <source>
        <dbReference type="Google" id="ProtNLM"/>
    </source>
</evidence>
<proteinExistence type="inferred from homology"/>
<dbReference type="InterPro" id="IPR008969">
    <property type="entry name" value="CarboxyPept-like_regulatory"/>
</dbReference>
<evidence type="ECO:0000256" key="4">
    <source>
        <dbReference type="ARBA" id="ARBA00022692"/>
    </source>
</evidence>
<dbReference type="EMBL" id="SBLB01000002">
    <property type="protein sequence ID" value="RYC70102.1"/>
    <property type="molecule type" value="Genomic_DNA"/>
</dbReference>
<keyword evidence="7 10" id="KW-0472">Membrane</keyword>
<comment type="similarity">
    <text evidence="10">Belongs to the TonB-dependent receptor family.</text>
</comment>
<gene>
    <name evidence="13" type="ORF">EQG79_09530</name>
</gene>
<dbReference type="SUPFAM" id="SSF49464">
    <property type="entry name" value="Carboxypeptidase regulatory domain-like"/>
    <property type="match status" value="1"/>
</dbReference>
<evidence type="ECO:0000256" key="5">
    <source>
        <dbReference type="ARBA" id="ARBA00022729"/>
    </source>
</evidence>
<evidence type="ECO:0000256" key="1">
    <source>
        <dbReference type="ARBA" id="ARBA00004571"/>
    </source>
</evidence>
<keyword evidence="9" id="KW-0998">Cell outer membrane</keyword>
<keyword evidence="6 10" id="KW-0798">TonB box</keyword>
<dbReference type="SUPFAM" id="SSF56935">
    <property type="entry name" value="Porins"/>
    <property type="match status" value="1"/>
</dbReference>
<evidence type="ECO:0000256" key="7">
    <source>
        <dbReference type="ARBA" id="ARBA00023136"/>
    </source>
</evidence>
<dbReference type="InterPro" id="IPR012910">
    <property type="entry name" value="Plug_dom"/>
</dbReference>
<keyword evidence="3" id="KW-1134">Transmembrane beta strand</keyword>
<comment type="caution">
    <text evidence="13">The sequence shown here is derived from an EMBL/GenBank/DDBJ whole genome shotgun (WGS) entry which is preliminary data.</text>
</comment>
<evidence type="ECO:0000256" key="3">
    <source>
        <dbReference type="ARBA" id="ARBA00022452"/>
    </source>
</evidence>
<evidence type="ECO:0000256" key="6">
    <source>
        <dbReference type="ARBA" id="ARBA00023077"/>
    </source>
</evidence>
<dbReference type="Gene3D" id="2.60.40.1120">
    <property type="entry name" value="Carboxypeptidase-like, regulatory domain"/>
    <property type="match status" value="1"/>
</dbReference>
<dbReference type="Pfam" id="PF13715">
    <property type="entry name" value="CarbopepD_reg_2"/>
    <property type="match status" value="1"/>
</dbReference>
<dbReference type="InterPro" id="IPR039426">
    <property type="entry name" value="TonB-dep_rcpt-like"/>
</dbReference>
<name>A0A4Q2UMT9_9BACT</name>
<organism evidence="13 14">
    <name type="scientific">Spirosoma sordidisoli</name>
    <dbReference type="NCBI Taxonomy" id="2502893"/>
    <lineage>
        <taxon>Bacteria</taxon>
        <taxon>Pseudomonadati</taxon>
        <taxon>Bacteroidota</taxon>
        <taxon>Cytophagia</taxon>
        <taxon>Cytophagales</taxon>
        <taxon>Cytophagaceae</taxon>
        <taxon>Spirosoma</taxon>
    </lineage>
</organism>
<accession>A0A4Q2UMT9</accession>
<dbReference type="Proteomes" id="UP000290407">
    <property type="component" value="Unassembled WGS sequence"/>
</dbReference>
<dbReference type="InterPro" id="IPR036942">
    <property type="entry name" value="Beta-barrel_TonB_sf"/>
</dbReference>
<dbReference type="InterPro" id="IPR000531">
    <property type="entry name" value="Beta-barrel_TonB"/>
</dbReference>
<dbReference type="Pfam" id="PF00593">
    <property type="entry name" value="TonB_dep_Rec_b-barrel"/>
    <property type="match status" value="1"/>
</dbReference>
<dbReference type="GO" id="GO:0015344">
    <property type="term" value="F:siderophore uptake transmembrane transporter activity"/>
    <property type="evidence" value="ECO:0007669"/>
    <property type="project" value="TreeGrafter"/>
</dbReference>
<keyword evidence="4" id="KW-0812">Transmembrane</keyword>
<evidence type="ECO:0000313" key="14">
    <source>
        <dbReference type="Proteomes" id="UP000290407"/>
    </source>
</evidence>
<dbReference type="Gene3D" id="2.170.130.10">
    <property type="entry name" value="TonB-dependent receptor, plug domain"/>
    <property type="match status" value="1"/>
</dbReference>
<protein>
    <recommendedName>
        <fullName evidence="15">TonB-dependent receptor</fullName>
    </recommendedName>
</protein>
<reference evidence="13 14" key="1">
    <citation type="submission" date="2019-01" db="EMBL/GenBank/DDBJ databases">
        <title>Spirosoma flava sp. nov., a propanil-degrading bacterium isolated from herbicide-contaminated soil.</title>
        <authorList>
            <person name="Zhang L."/>
            <person name="Jiang J.-D."/>
        </authorList>
    </citation>
    <scope>NUCLEOTIDE SEQUENCE [LARGE SCALE GENOMIC DNA]</scope>
    <source>
        <strain evidence="13 14">TY50</strain>
    </source>
</reference>
<dbReference type="PANTHER" id="PTHR30069:SF29">
    <property type="entry name" value="HEMOGLOBIN AND HEMOGLOBIN-HAPTOGLOBIN-BINDING PROTEIN 1-RELATED"/>
    <property type="match status" value="1"/>
</dbReference>
<dbReference type="PANTHER" id="PTHR30069">
    <property type="entry name" value="TONB-DEPENDENT OUTER MEMBRANE RECEPTOR"/>
    <property type="match status" value="1"/>
</dbReference>
<evidence type="ECO:0000313" key="13">
    <source>
        <dbReference type="EMBL" id="RYC70102.1"/>
    </source>
</evidence>
<dbReference type="Gene3D" id="2.40.170.20">
    <property type="entry name" value="TonB-dependent receptor, beta-barrel domain"/>
    <property type="match status" value="1"/>
</dbReference>
<keyword evidence="5" id="KW-0732">Signal</keyword>
<evidence type="ECO:0000256" key="2">
    <source>
        <dbReference type="ARBA" id="ARBA00022448"/>
    </source>
</evidence>
<evidence type="ECO:0000256" key="10">
    <source>
        <dbReference type="RuleBase" id="RU003357"/>
    </source>
</evidence>
<dbReference type="Pfam" id="PF07715">
    <property type="entry name" value="Plug"/>
    <property type="match status" value="1"/>
</dbReference>